<dbReference type="EMBL" id="GL996515">
    <property type="protein sequence ID" value="EGV64901.1"/>
    <property type="molecule type" value="Genomic_DNA"/>
</dbReference>
<comment type="similarity">
    <text evidence="2">Belongs to the TAF4 family.</text>
</comment>
<dbReference type="STRING" id="590646.G3B181"/>
<feature type="region of interest" description="Disordered" evidence="9">
    <location>
        <begin position="1"/>
        <end position="55"/>
    </location>
</feature>
<feature type="region of interest" description="Disordered" evidence="9">
    <location>
        <begin position="326"/>
        <end position="369"/>
    </location>
</feature>
<dbReference type="KEGG" id="cten:18247073"/>
<sequence length="409" mass="45007">MDQSADSVKRSNDQSSSRPNSTNKRLKTENDDSNEFTEDLTQPTSEIPSSDPLNIDFNNIPDEILDSVNASIATPDVLSLSRSATPINNTLDYDDTKRSSLSRSASNINNGKLLVPSISSSAVSQLSAPVQPSNSSQQQQQLHTNDPSKLNDALAAAGVDIQREEELLMQQQLSRVPQQPQFNQQRVAVSQFLNPYHVNTYMQKSARENGVLQNFLQDPEVLEIMSASCERWISDIVAKTIVMARHRQNSAPIGKSKTTSGKSDMYSELRGLAKKHRELEEQRVERRIALGLEKSDDNGKYENKAGSEETLHRAANATAAMMTSNPGRKKYSWMTSGAGGPNGGSAGVSEKDSNSKRSHLLSSRGDNGIRLNNTRITQAVTMKDLLAAIEDERMNVQNALVKGYSKLRD</sequence>
<feature type="region of interest" description="Disordered" evidence="9">
    <location>
        <begin position="125"/>
        <end position="146"/>
    </location>
</feature>
<dbReference type="CDD" id="cd08045">
    <property type="entry name" value="HFD_TAF4"/>
    <property type="match status" value="1"/>
</dbReference>
<keyword evidence="5" id="KW-0804">Transcription</keyword>
<comment type="subcellular location">
    <subcellularLocation>
        <location evidence="1">Nucleus</location>
    </subcellularLocation>
</comment>
<dbReference type="GO" id="GO:0006367">
    <property type="term" value="P:transcription initiation at RNA polymerase II promoter"/>
    <property type="evidence" value="ECO:0007669"/>
    <property type="project" value="TreeGrafter"/>
</dbReference>
<proteinExistence type="inferred from homology"/>
<evidence type="ECO:0000256" key="3">
    <source>
        <dbReference type="ARBA" id="ARBA00017306"/>
    </source>
</evidence>
<dbReference type="Pfam" id="PF05236">
    <property type="entry name" value="TAF4"/>
    <property type="match status" value="1"/>
</dbReference>
<feature type="compositionally biased region" description="Low complexity" evidence="9">
    <location>
        <begin position="125"/>
        <end position="141"/>
    </location>
</feature>
<evidence type="ECO:0000313" key="11">
    <source>
        <dbReference type="EMBL" id="EGV64901.1"/>
    </source>
</evidence>
<evidence type="ECO:0000256" key="2">
    <source>
        <dbReference type="ARBA" id="ARBA00006178"/>
    </source>
</evidence>
<evidence type="ECO:0000256" key="9">
    <source>
        <dbReference type="SAM" id="MobiDB-lite"/>
    </source>
</evidence>
<feature type="compositionally biased region" description="Polar residues" evidence="9">
    <location>
        <begin position="360"/>
        <end position="369"/>
    </location>
</feature>
<organism evidence="12">
    <name type="scientific">Candida tenuis (strain ATCC 10573 / BCRC 21748 / CBS 615 / JCM 9827 / NBRC 10315 / NRRL Y-1498 / VKM Y-70)</name>
    <name type="common">Yeast</name>
    <name type="synonym">Yamadazyma tenuis</name>
    <dbReference type="NCBI Taxonomy" id="590646"/>
    <lineage>
        <taxon>Eukaryota</taxon>
        <taxon>Fungi</taxon>
        <taxon>Dikarya</taxon>
        <taxon>Ascomycota</taxon>
        <taxon>Saccharomycotina</taxon>
        <taxon>Pichiomycetes</taxon>
        <taxon>Debaryomycetaceae</taxon>
        <taxon>Yamadazyma</taxon>
    </lineage>
</organism>
<dbReference type="PANTHER" id="PTHR15138:SF14">
    <property type="entry name" value="TRANSCRIPTION INITIATION FACTOR TFIID SUBUNIT 4"/>
    <property type="match status" value="1"/>
</dbReference>
<evidence type="ECO:0000313" key="12">
    <source>
        <dbReference type="Proteomes" id="UP000000707"/>
    </source>
</evidence>
<evidence type="ECO:0000256" key="4">
    <source>
        <dbReference type="ARBA" id="ARBA00023015"/>
    </source>
</evidence>
<feature type="compositionally biased region" description="Polar residues" evidence="9">
    <location>
        <begin position="13"/>
        <end position="23"/>
    </location>
</feature>
<name>G3B181_CANTC</name>
<feature type="compositionally biased region" description="Gly residues" evidence="9">
    <location>
        <begin position="337"/>
        <end position="346"/>
    </location>
</feature>
<dbReference type="OrthoDB" id="21060at2759"/>
<keyword evidence="12" id="KW-1185">Reference proteome</keyword>
<keyword evidence="6" id="KW-0539">Nucleus</keyword>
<dbReference type="GeneID" id="18247073"/>
<dbReference type="GO" id="GO:0003677">
    <property type="term" value="F:DNA binding"/>
    <property type="evidence" value="ECO:0007669"/>
    <property type="project" value="TreeGrafter"/>
</dbReference>
<gene>
    <name evidence="11" type="ORF">CANTEDRAFT_113662</name>
</gene>
<dbReference type="InterPro" id="IPR007900">
    <property type="entry name" value="TAF4_C"/>
</dbReference>
<protein>
    <recommendedName>
        <fullName evidence="3">Transcription initiation factor TFIID subunit 4</fullName>
    </recommendedName>
    <alternativeName>
        <fullName evidence="8">TBP-associated factor 4</fullName>
    </alternativeName>
</protein>
<dbReference type="InterPro" id="IPR045144">
    <property type="entry name" value="TAF4"/>
</dbReference>
<evidence type="ECO:0000259" key="10">
    <source>
        <dbReference type="Pfam" id="PF05236"/>
    </source>
</evidence>
<feature type="compositionally biased region" description="Polar residues" evidence="9">
    <location>
        <begin position="39"/>
        <end position="52"/>
    </location>
</feature>
<evidence type="ECO:0000256" key="5">
    <source>
        <dbReference type="ARBA" id="ARBA00023163"/>
    </source>
</evidence>
<keyword evidence="4" id="KW-0805">Transcription regulation</keyword>
<evidence type="ECO:0000256" key="6">
    <source>
        <dbReference type="ARBA" id="ARBA00023242"/>
    </source>
</evidence>
<dbReference type="HOGENOM" id="CLU_036634_1_0_1"/>
<comment type="function">
    <text evidence="7">Functions as a component of the DNA-binding general transcription factor complex TFIID. Binding of TFIID to a promoter (with or without TATA element) is the initial step in pre-initiation complex (PIC) formation. TFIID plays a key role in the regulation of gene expression by RNA polymerase II through different activities such as transcription activator interaction, core promoter recognition and selectivity, TFIIA and TFIIB interaction, chromatin modification (histone acetylation by TAF1), facilitation of DNA opening and initiation of transcription.</text>
</comment>
<feature type="domain" description="Transcription initiation factor TFIID component TAF4 C-terminal" evidence="10">
    <location>
        <begin position="150"/>
        <end position="404"/>
    </location>
</feature>
<evidence type="ECO:0000256" key="1">
    <source>
        <dbReference type="ARBA" id="ARBA00004123"/>
    </source>
</evidence>
<dbReference type="Proteomes" id="UP000000707">
    <property type="component" value="Unassembled WGS sequence"/>
</dbReference>
<dbReference type="GO" id="GO:0005669">
    <property type="term" value="C:transcription factor TFIID complex"/>
    <property type="evidence" value="ECO:0007669"/>
    <property type="project" value="InterPro"/>
</dbReference>
<dbReference type="AlphaFoldDB" id="G3B181"/>
<dbReference type="GO" id="GO:0016251">
    <property type="term" value="F:RNA polymerase II general transcription initiation factor activity"/>
    <property type="evidence" value="ECO:0007669"/>
    <property type="project" value="TreeGrafter"/>
</dbReference>
<evidence type="ECO:0000256" key="7">
    <source>
        <dbReference type="ARBA" id="ARBA00025346"/>
    </source>
</evidence>
<dbReference type="eggNOG" id="KOG2341">
    <property type="taxonomic scope" value="Eukaryota"/>
</dbReference>
<accession>G3B181</accession>
<evidence type="ECO:0000256" key="8">
    <source>
        <dbReference type="ARBA" id="ARBA00031747"/>
    </source>
</evidence>
<dbReference type="PANTHER" id="PTHR15138">
    <property type="entry name" value="TRANSCRIPTION INITIATION FACTOR TFIID SUBUNIT 4"/>
    <property type="match status" value="1"/>
</dbReference>
<reference evidence="11 12" key="1">
    <citation type="journal article" date="2011" name="Proc. Natl. Acad. Sci. U.S.A.">
        <title>Comparative genomics of xylose-fermenting fungi for enhanced biofuel production.</title>
        <authorList>
            <person name="Wohlbach D.J."/>
            <person name="Kuo A."/>
            <person name="Sato T.K."/>
            <person name="Potts K.M."/>
            <person name="Salamov A.A."/>
            <person name="LaButti K.M."/>
            <person name="Sun H."/>
            <person name="Clum A."/>
            <person name="Pangilinan J.L."/>
            <person name="Lindquist E.A."/>
            <person name="Lucas S."/>
            <person name="Lapidus A."/>
            <person name="Jin M."/>
            <person name="Gunawan C."/>
            <person name="Balan V."/>
            <person name="Dale B.E."/>
            <person name="Jeffries T.W."/>
            <person name="Zinkel R."/>
            <person name="Barry K.W."/>
            <person name="Grigoriev I.V."/>
            <person name="Gasch A.P."/>
        </authorList>
    </citation>
    <scope>NUCLEOTIDE SEQUENCE [LARGE SCALE GENOMIC DNA]</scope>
    <source>
        <strain evidence="12">ATCC 10573 / BCRC 21748 / CBS 615 / JCM 9827 / NBRC 10315 / NRRL Y-1498 / VKM Y-70</strain>
    </source>
</reference>